<keyword evidence="3" id="KW-1185">Reference proteome</keyword>
<reference evidence="2" key="1">
    <citation type="submission" date="2022-11" db="EMBL/GenBank/DDBJ databases">
        <authorList>
            <person name="Petersen C."/>
        </authorList>
    </citation>
    <scope>NUCLEOTIDE SEQUENCE</scope>
    <source>
        <strain evidence="2">IBT 23319</strain>
    </source>
</reference>
<evidence type="ECO:0000313" key="2">
    <source>
        <dbReference type="EMBL" id="KAJ5243351.1"/>
    </source>
</evidence>
<feature type="transmembrane region" description="Helical" evidence="1">
    <location>
        <begin position="70"/>
        <end position="88"/>
    </location>
</feature>
<dbReference type="Proteomes" id="UP001147733">
    <property type="component" value="Unassembled WGS sequence"/>
</dbReference>
<gene>
    <name evidence="2" type="ORF">N7469_001678</name>
</gene>
<evidence type="ECO:0000256" key="1">
    <source>
        <dbReference type="SAM" id="Phobius"/>
    </source>
</evidence>
<accession>A0A9W9PF76</accession>
<proteinExistence type="predicted"/>
<keyword evidence="1" id="KW-1133">Transmembrane helix</keyword>
<sequence length="150" mass="16277">MQIFSFDNPSQLGVAILRVTPLVMSSASLMLSWAQDISLGALLHPSLRDDPAHPSGKILPRFLPAFMRPGIWGLGLTYLPATVLCLINGFSDQISEVRHLYFAGAFLGIAHFCWAPSMLAILRRIQDPITDGFPTKAHSKGGYLGTISGL</sequence>
<dbReference type="OrthoDB" id="1523883at2759"/>
<feature type="transmembrane region" description="Helical" evidence="1">
    <location>
        <begin position="12"/>
        <end position="34"/>
    </location>
</feature>
<dbReference type="GeneID" id="81379765"/>
<feature type="transmembrane region" description="Helical" evidence="1">
    <location>
        <begin position="100"/>
        <end position="122"/>
    </location>
</feature>
<dbReference type="RefSeq" id="XP_056506355.1">
    <property type="nucleotide sequence ID" value="XM_056640598.1"/>
</dbReference>
<keyword evidence="1" id="KW-0812">Transmembrane</keyword>
<dbReference type="AlphaFoldDB" id="A0A9W9PF76"/>
<keyword evidence="1" id="KW-0472">Membrane</keyword>
<protein>
    <submittedName>
        <fullName evidence="2">Uncharacterized protein</fullName>
    </submittedName>
</protein>
<comment type="caution">
    <text evidence="2">The sequence shown here is derived from an EMBL/GenBank/DDBJ whole genome shotgun (WGS) entry which is preliminary data.</text>
</comment>
<organism evidence="2 3">
    <name type="scientific">Penicillium citrinum</name>
    <dbReference type="NCBI Taxonomy" id="5077"/>
    <lineage>
        <taxon>Eukaryota</taxon>
        <taxon>Fungi</taxon>
        <taxon>Dikarya</taxon>
        <taxon>Ascomycota</taxon>
        <taxon>Pezizomycotina</taxon>
        <taxon>Eurotiomycetes</taxon>
        <taxon>Eurotiomycetidae</taxon>
        <taxon>Eurotiales</taxon>
        <taxon>Aspergillaceae</taxon>
        <taxon>Penicillium</taxon>
    </lineage>
</organism>
<reference evidence="2" key="2">
    <citation type="journal article" date="2023" name="IMA Fungus">
        <title>Comparative genomic study of the Penicillium genus elucidates a diverse pangenome and 15 lateral gene transfer events.</title>
        <authorList>
            <person name="Petersen C."/>
            <person name="Sorensen T."/>
            <person name="Nielsen M.R."/>
            <person name="Sondergaard T.E."/>
            <person name="Sorensen J.L."/>
            <person name="Fitzpatrick D.A."/>
            <person name="Frisvad J.C."/>
            <person name="Nielsen K.L."/>
        </authorList>
    </citation>
    <scope>NUCLEOTIDE SEQUENCE</scope>
    <source>
        <strain evidence="2">IBT 23319</strain>
    </source>
</reference>
<dbReference type="EMBL" id="JAPQKT010000001">
    <property type="protein sequence ID" value="KAJ5243351.1"/>
    <property type="molecule type" value="Genomic_DNA"/>
</dbReference>
<evidence type="ECO:0000313" key="3">
    <source>
        <dbReference type="Proteomes" id="UP001147733"/>
    </source>
</evidence>
<name>A0A9W9PF76_PENCI</name>